<dbReference type="GO" id="GO:0005524">
    <property type="term" value="F:ATP binding"/>
    <property type="evidence" value="ECO:0007669"/>
    <property type="project" value="UniProtKB-KW"/>
</dbReference>
<dbReference type="SMART" id="SM00942">
    <property type="entry name" value="PriCT_1"/>
    <property type="match status" value="1"/>
</dbReference>
<sequence>MDKVIFKTIENKNLFPMVQLNNYSKRPIVKWGNEENWIKDAQSLEDFQISSSKSVTGFSILTGKNSNIMVVDLDRNHGENSIDGIEVFENLIKDFTEDDKQQIKSTFTVGTPNGGKHLYFKYQEGLKNRPNYASGIDIRTDGGLIVLPGSKAKIKSGKVREYTIINDTNINEMPKGLFDRFMQLDNSVKIKTVESITLSTGYTYKEGTRNQELFKEVIGIVSKSSIRDITTIMSIAKGLNLLKCNPPLDDNEVQSIIGSIAQRLHPSYCNEKGNVICHSLAKYIIQERPSYLKGNLWFMYDNEEGFYKYMEFREVQRMYFDYAVNDEDMTPGKAKNFAESLMLISEDAKEIYDEKNYINCLNGIIHINNGELLEHNHRYKTEVQFKANFIEDYERWKELFDKSDFKKFLYSTLDEDSLETLQESWGLMLSPHAKEVQNCFIYKGEGSNGKSVAFDIQEALIDDNKHVCSIGLGDFGETFAISVAEGKHVNIVRDDELSGKTVNKAFKSMCCGEPITVNRKNKDLVRLGFNMTMFFGLNRMPSASDKSTGFFRRPIIIPFNNSFGTEREVINGIRDKIKDPQIADKIIKNELDIVFTWAYYGLDRVKKNNWKVTVSKLAEQEMEEYREEVDSAYAFFKAKIKKIHNKNIRIPIGEVYKNYKDWCILNSIMPMNPTHLGRQFKSFGINSKVSNSIRYYLSIEVDDLELVRNTEKYFK</sequence>
<dbReference type="GO" id="GO:0016787">
    <property type="term" value="F:hydrolase activity"/>
    <property type="evidence" value="ECO:0007669"/>
    <property type="project" value="UniProtKB-KW"/>
</dbReference>
<proteinExistence type="predicted"/>
<evidence type="ECO:0000313" key="6">
    <source>
        <dbReference type="Proteomes" id="UP000679373"/>
    </source>
</evidence>
<dbReference type="SUPFAM" id="SSF52540">
    <property type="entry name" value="P-loop containing nucleoside triphosphate hydrolases"/>
    <property type="match status" value="1"/>
</dbReference>
<name>A0AB74VG41_CLOBE</name>
<evidence type="ECO:0000313" key="5">
    <source>
        <dbReference type="EMBL" id="QUN35635.1"/>
    </source>
</evidence>
<dbReference type="GeneID" id="66343259"/>
<protein>
    <submittedName>
        <fullName evidence="5">Bifunctional DNA primase/polymerase</fullName>
    </submittedName>
</protein>
<dbReference type="InterPro" id="IPR006500">
    <property type="entry name" value="Helicase_put_C_phage/plasmid"/>
</dbReference>
<dbReference type="RefSeq" id="WP_077868538.1">
    <property type="nucleotide sequence ID" value="NZ_BKAK01000122.1"/>
</dbReference>
<dbReference type="InterPro" id="IPR045455">
    <property type="entry name" value="NrS-1_pol-like_helicase"/>
</dbReference>
<evidence type="ECO:0000256" key="3">
    <source>
        <dbReference type="ARBA" id="ARBA00022840"/>
    </source>
</evidence>
<dbReference type="SMART" id="SM00943">
    <property type="entry name" value="Prim-Pol"/>
    <property type="match status" value="1"/>
</dbReference>
<dbReference type="PANTHER" id="PTHR35372">
    <property type="entry name" value="ATP BINDING PROTEIN-RELATED"/>
    <property type="match status" value="1"/>
</dbReference>
<keyword evidence="6" id="KW-1185">Reference proteome</keyword>
<evidence type="ECO:0000259" key="4">
    <source>
        <dbReference type="PROSITE" id="PS51206"/>
    </source>
</evidence>
<dbReference type="NCBIfam" id="TIGR01613">
    <property type="entry name" value="primase_Cterm"/>
    <property type="match status" value="1"/>
</dbReference>
<dbReference type="Pfam" id="PF08706">
    <property type="entry name" value="D5_N"/>
    <property type="match status" value="1"/>
</dbReference>
<dbReference type="InterPro" id="IPR014818">
    <property type="entry name" value="Phage/plasmid_primase_P4_C"/>
</dbReference>
<dbReference type="Gene3D" id="3.40.50.300">
    <property type="entry name" value="P-loop containing nucleotide triphosphate hydrolases"/>
    <property type="match status" value="1"/>
</dbReference>
<feature type="domain" description="SF3 helicase" evidence="4">
    <location>
        <begin position="416"/>
        <end position="572"/>
    </location>
</feature>
<dbReference type="InterPro" id="IPR051620">
    <property type="entry name" value="ORF904-like_C"/>
</dbReference>
<dbReference type="Proteomes" id="UP000679373">
    <property type="component" value="Chromosome"/>
</dbReference>
<dbReference type="AlphaFoldDB" id="A0AB74VG41"/>
<dbReference type="InterPro" id="IPR014820">
    <property type="entry name" value="PriCT_1"/>
</dbReference>
<dbReference type="PANTHER" id="PTHR35372:SF2">
    <property type="entry name" value="SF3 HELICASE DOMAIN-CONTAINING PROTEIN"/>
    <property type="match status" value="1"/>
</dbReference>
<dbReference type="Pfam" id="PF19263">
    <property type="entry name" value="DUF5906"/>
    <property type="match status" value="1"/>
</dbReference>
<accession>A0AB74VG41</accession>
<reference evidence="5" key="1">
    <citation type="submission" date="2021-04" db="EMBL/GenBank/DDBJ databases">
        <title>Complete genome sequence of the type strain Clostridium beijerinckii NRRL B-598.</title>
        <authorList>
            <person name="Sedlar K."/>
            <person name="Branska B."/>
            <person name="Bezdicek M."/>
            <person name="Nykrynova M."/>
            <person name="Lengerova M."/>
            <person name="Skutkova H."/>
            <person name="Patakova P."/>
        </authorList>
    </citation>
    <scope>NUCLEOTIDE SEQUENCE</scope>
    <source>
        <strain evidence="5">DSM 791</strain>
    </source>
</reference>
<keyword evidence="2" id="KW-0378">Hydrolase</keyword>
<keyword evidence="3" id="KW-0067">ATP-binding</keyword>
<evidence type="ECO:0000256" key="1">
    <source>
        <dbReference type="ARBA" id="ARBA00022741"/>
    </source>
</evidence>
<dbReference type="CDD" id="cd04859">
    <property type="entry name" value="Prim_Pol"/>
    <property type="match status" value="1"/>
</dbReference>
<dbReference type="PROSITE" id="PS51206">
    <property type="entry name" value="SF3_HELICASE_1"/>
    <property type="match status" value="1"/>
</dbReference>
<gene>
    <name evidence="5" type="ORF">KEC93_02010</name>
</gene>
<dbReference type="InterPro" id="IPR027417">
    <property type="entry name" value="P-loop_NTPase"/>
</dbReference>
<dbReference type="SUPFAM" id="SSF56747">
    <property type="entry name" value="Prim-pol domain"/>
    <property type="match status" value="1"/>
</dbReference>
<evidence type="ECO:0000256" key="2">
    <source>
        <dbReference type="ARBA" id="ARBA00022801"/>
    </source>
</evidence>
<dbReference type="InterPro" id="IPR015330">
    <property type="entry name" value="DNA_primase/pol_bifunc_N"/>
</dbReference>
<dbReference type="EMBL" id="CP073653">
    <property type="protein sequence ID" value="QUN35635.1"/>
    <property type="molecule type" value="Genomic_DNA"/>
</dbReference>
<dbReference type="Pfam" id="PF09250">
    <property type="entry name" value="Prim-Pol"/>
    <property type="match status" value="1"/>
</dbReference>
<organism evidence="5 6">
    <name type="scientific">Clostridium beijerinckii</name>
    <name type="common">Clostridium MP</name>
    <dbReference type="NCBI Taxonomy" id="1520"/>
    <lineage>
        <taxon>Bacteria</taxon>
        <taxon>Bacillati</taxon>
        <taxon>Bacillota</taxon>
        <taxon>Clostridia</taxon>
        <taxon>Eubacteriales</taxon>
        <taxon>Clostridiaceae</taxon>
        <taxon>Clostridium</taxon>
    </lineage>
</organism>
<keyword evidence="1" id="KW-0547">Nucleotide-binding</keyword>
<dbReference type="InterPro" id="IPR014015">
    <property type="entry name" value="Helicase_SF3_DNA-vir"/>
</dbReference>